<proteinExistence type="predicted"/>
<feature type="compositionally biased region" description="Low complexity" evidence="5">
    <location>
        <begin position="135"/>
        <end position="146"/>
    </location>
</feature>
<dbReference type="CDD" id="cd00167">
    <property type="entry name" value="SANT"/>
    <property type="match status" value="1"/>
</dbReference>
<feature type="domain" description="HTH myb-type" evidence="7">
    <location>
        <begin position="9"/>
        <end position="83"/>
    </location>
</feature>
<evidence type="ECO:0000256" key="3">
    <source>
        <dbReference type="ARBA" id="ARBA00023125"/>
    </source>
</evidence>
<dbReference type="GO" id="GO:0003677">
    <property type="term" value="F:DNA binding"/>
    <property type="evidence" value="ECO:0007669"/>
    <property type="project" value="UniProtKB-KW"/>
</dbReference>
<reference evidence="8 9" key="1">
    <citation type="submission" date="2024-09" db="EMBL/GenBank/DDBJ databases">
        <title>Chromosome-scale assembly of Riccia fluitans.</title>
        <authorList>
            <person name="Paukszto L."/>
            <person name="Sawicki J."/>
            <person name="Karawczyk K."/>
            <person name="Piernik-Szablinska J."/>
            <person name="Szczecinska M."/>
            <person name="Mazdziarz M."/>
        </authorList>
    </citation>
    <scope>NUCLEOTIDE SEQUENCE [LARGE SCALE GENOMIC DNA]</scope>
    <source>
        <strain evidence="8">Rf_01</strain>
        <tissue evidence="8">Aerial parts of the thallus</tissue>
    </source>
</reference>
<dbReference type="PANTHER" id="PTHR48000:SF46">
    <property type="entry name" value="TRANSCRIPTION FACTOR MYB36"/>
    <property type="match status" value="1"/>
</dbReference>
<gene>
    <name evidence="8" type="ORF">R1flu_001920</name>
</gene>
<organism evidence="8 9">
    <name type="scientific">Riccia fluitans</name>
    <dbReference type="NCBI Taxonomy" id="41844"/>
    <lineage>
        <taxon>Eukaryota</taxon>
        <taxon>Viridiplantae</taxon>
        <taxon>Streptophyta</taxon>
        <taxon>Embryophyta</taxon>
        <taxon>Marchantiophyta</taxon>
        <taxon>Marchantiopsida</taxon>
        <taxon>Marchantiidae</taxon>
        <taxon>Marchantiales</taxon>
        <taxon>Ricciaceae</taxon>
        <taxon>Riccia</taxon>
    </lineage>
</organism>
<evidence type="ECO:0000256" key="4">
    <source>
        <dbReference type="ARBA" id="ARBA00023163"/>
    </source>
</evidence>
<evidence type="ECO:0000256" key="2">
    <source>
        <dbReference type="ARBA" id="ARBA00023015"/>
    </source>
</evidence>
<dbReference type="SUPFAM" id="SSF46689">
    <property type="entry name" value="Homeodomain-like"/>
    <property type="match status" value="1"/>
</dbReference>
<dbReference type="InterPro" id="IPR001005">
    <property type="entry name" value="SANT/Myb"/>
</dbReference>
<name>A0ABD1Y4T1_9MARC</name>
<dbReference type="Gene3D" id="1.10.10.60">
    <property type="entry name" value="Homeodomain-like"/>
    <property type="match status" value="2"/>
</dbReference>
<sequence>MGRAPCCVKENVKRGTWSVEEDAKLKSFIEQNGNGGNWSTLPSKAGLKRCGKSCRWSLIAAQLPGRTDNDIKNYWNTRLKKKLSGGRSVSCNRQLDPFQMCGDIFIHVGCMQRRVNMQNPGEVRFGARENMFHRQQSSYHSSSKQQTEYQIRGPGQQDPNTFVEQNIHQPDEVLNPFSQLKKLLQQLSETEDGLKGIIVKGKSTSSDP</sequence>
<evidence type="ECO:0000256" key="1">
    <source>
        <dbReference type="ARBA" id="ARBA00022737"/>
    </source>
</evidence>
<protein>
    <submittedName>
        <fullName evidence="8">Uncharacterized protein</fullName>
    </submittedName>
</protein>
<dbReference type="SMART" id="SM00717">
    <property type="entry name" value="SANT"/>
    <property type="match status" value="1"/>
</dbReference>
<dbReference type="PROSITE" id="PS51294">
    <property type="entry name" value="HTH_MYB"/>
    <property type="match status" value="1"/>
</dbReference>
<keyword evidence="9" id="KW-1185">Reference proteome</keyword>
<evidence type="ECO:0000313" key="9">
    <source>
        <dbReference type="Proteomes" id="UP001605036"/>
    </source>
</evidence>
<keyword evidence="2" id="KW-0805">Transcription regulation</keyword>
<keyword evidence="3" id="KW-0238">DNA-binding</keyword>
<dbReference type="Proteomes" id="UP001605036">
    <property type="component" value="Unassembled WGS sequence"/>
</dbReference>
<dbReference type="InterPro" id="IPR017930">
    <property type="entry name" value="Myb_dom"/>
</dbReference>
<dbReference type="InterPro" id="IPR009057">
    <property type="entry name" value="Homeodomain-like_sf"/>
</dbReference>
<accession>A0ABD1Y4T1</accession>
<feature type="domain" description="Myb-like" evidence="6">
    <location>
        <begin position="9"/>
        <end position="79"/>
    </location>
</feature>
<dbReference type="PANTHER" id="PTHR48000">
    <property type="entry name" value="OS09G0431300 PROTEIN"/>
    <property type="match status" value="1"/>
</dbReference>
<evidence type="ECO:0000256" key="5">
    <source>
        <dbReference type="SAM" id="MobiDB-lite"/>
    </source>
</evidence>
<dbReference type="PROSITE" id="PS50090">
    <property type="entry name" value="MYB_LIKE"/>
    <property type="match status" value="1"/>
</dbReference>
<dbReference type="Pfam" id="PF00249">
    <property type="entry name" value="Myb_DNA-binding"/>
    <property type="match status" value="1"/>
</dbReference>
<dbReference type="EMBL" id="JBHFFA010000006">
    <property type="protein sequence ID" value="KAL2621715.1"/>
    <property type="molecule type" value="Genomic_DNA"/>
</dbReference>
<feature type="region of interest" description="Disordered" evidence="5">
    <location>
        <begin position="134"/>
        <end position="157"/>
    </location>
</feature>
<keyword evidence="1" id="KW-0677">Repeat</keyword>
<evidence type="ECO:0000259" key="7">
    <source>
        <dbReference type="PROSITE" id="PS51294"/>
    </source>
</evidence>
<evidence type="ECO:0000313" key="8">
    <source>
        <dbReference type="EMBL" id="KAL2621715.1"/>
    </source>
</evidence>
<keyword evidence="4" id="KW-0804">Transcription</keyword>
<comment type="caution">
    <text evidence="8">The sequence shown here is derived from an EMBL/GenBank/DDBJ whole genome shotgun (WGS) entry which is preliminary data.</text>
</comment>
<dbReference type="AlphaFoldDB" id="A0ABD1Y4T1"/>
<evidence type="ECO:0000259" key="6">
    <source>
        <dbReference type="PROSITE" id="PS50090"/>
    </source>
</evidence>